<dbReference type="SUPFAM" id="SSF47384">
    <property type="entry name" value="Homodimeric domain of signal transducing histidine kinase"/>
    <property type="match status" value="1"/>
</dbReference>
<keyword evidence="6" id="KW-0902">Two-component regulatory system</keyword>
<dbReference type="InterPro" id="IPR035965">
    <property type="entry name" value="PAS-like_dom_sf"/>
</dbReference>
<evidence type="ECO:0000313" key="11">
    <source>
        <dbReference type="Proteomes" id="UP000183245"/>
    </source>
</evidence>
<dbReference type="FunFam" id="3.30.565.10:FF:000006">
    <property type="entry name" value="Sensor histidine kinase WalK"/>
    <property type="match status" value="1"/>
</dbReference>
<dbReference type="PROSITE" id="PS50112">
    <property type="entry name" value="PAS"/>
    <property type="match status" value="1"/>
</dbReference>
<evidence type="ECO:0000256" key="1">
    <source>
        <dbReference type="ARBA" id="ARBA00000085"/>
    </source>
</evidence>
<dbReference type="InterPro" id="IPR005467">
    <property type="entry name" value="His_kinase_dom"/>
</dbReference>
<evidence type="ECO:0000256" key="2">
    <source>
        <dbReference type="ARBA" id="ARBA00012438"/>
    </source>
</evidence>
<evidence type="ECO:0000313" key="10">
    <source>
        <dbReference type="EMBL" id="OIP97589.1"/>
    </source>
</evidence>
<feature type="domain" description="Histidine kinase" evidence="7">
    <location>
        <begin position="366"/>
        <end position="588"/>
    </location>
</feature>
<dbReference type="InterPro" id="IPR036097">
    <property type="entry name" value="HisK_dim/P_sf"/>
</dbReference>
<dbReference type="SUPFAM" id="SSF52540">
    <property type="entry name" value="P-loop containing nucleoside triphosphate hydrolases"/>
    <property type="match status" value="1"/>
</dbReference>
<dbReference type="Gene3D" id="3.30.565.10">
    <property type="entry name" value="Histidine kinase-like ATPase, C-terminal domain"/>
    <property type="match status" value="1"/>
</dbReference>
<dbReference type="Pfam" id="PF00989">
    <property type="entry name" value="PAS"/>
    <property type="match status" value="1"/>
</dbReference>
<gene>
    <name evidence="10" type="ORF">AUK40_02805</name>
</gene>
<evidence type="ECO:0000256" key="4">
    <source>
        <dbReference type="ARBA" id="ARBA00022679"/>
    </source>
</evidence>
<dbReference type="InterPro" id="IPR027417">
    <property type="entry name" value="P-loop_NTPase"/>
</dbReference>
<dbReference type="GO" id="GO:0000155">
    <property type="term" value="F:phosphorelay sensor kinase activity"/>
    <property type="evidence" value="ECO:0007669"/>
    <property type="project" value="InterPro"/>
</dbReference>
<keyword evidence="5" id="KW-0418">Kinase</keyword>
<dbReference type="CDD" id="cd00082">
    <property type="entry name" value="HisKA"/>
    <property type="match status" value="1"/>
</dbReference>
<keyword evidence="3" id="KW-0597">Phosphoprotein</keyword>
<feature type="domain" description="ABC transporter" evidence="9">
    <location>
        <begin position="7"/>
        <end position="247"/>
    </location>
</feature>
<dbReference type="SMART" id="SM00387">
    <property type="entry name" value="HATPase_c"/>
    <property type="match status" value="1"/>
</dbReference>
<dbReference type="AlphaFoldDB" id="A0A1J5IKD3"/>
<dbReference type="Pfam" id="PF02518">
    <property type="entry name" value="HATPase_c"/>
    <property type="match status" value="1"/>
</dbReference>
<sequence length="593" mass="65292">MTSEYVLDVQSVSRKVTTPQSGAWVLEDINFTVSPGEIILISGKADSGKSLLMRIMTGLERPTRGNIIIASKDIARLTPDALLGIRATTIGDVSRDLRFLSWLTVRDTVALAASIACGQGKKIPPDMIDAALAICGITAYAGRLTSDLTYSIQKRVALSRALVRAPLIIFIDAVTEGLNDDESKAFLEIIHTFAAKSETAVVMTSAYNTAESIADSVYYLDQGVVQQKLRSSAVEEGSSRDIDCGLYVVDEQGRLITFNRKAETLLGFREPDVLGQVFDRVLSFQTKTREPVAHETLPEVMIQSGEETALESTSYIESVHGHWRLFALHVEPRFGAEGRRCGAVTTLKYIGEEQEIDRMKSDFAAIAAHELRTPLTTINGSLEMYLAMREGTLSAEDMMLLGGMKSNVVRLQKLVENLIRISRLEQGNFVLRTTELDWPVLMKASNTEYAPIAQKNNVALVFEINGAAFPKVQGDEAALREVVDNLVRNAIEHTPPGGSVKVVYSYDPAKERVETSIQNSGKGLSKEELQHLFTKFYRASKERTFTDMHLGLGLYITRALVDFHHGEIVAKSEEGQGATFSFWLPVHQPVTGA</sequence>
<dbReference type="PROSITE" id="PS50893">
    <property type="entry name" value="ABC_TRANSPORTER_2"/>
    <property type="match status" value="1"/>
</dbReference>
<dbReference type="CDD" id="cd00130">
    <property type="entry name" value="PAS"/>
    <property type="match status" value="1"/>
</dbReference>
<evidence type="ECO:0000256" key="3">
    <source>
        <dbReference type="ARBA" id="ARBA00022553"/>
    </source>
</evidence>
<dbReference type="InterPro" id="IPR004358">
    <property type="entry name" value="Sig_transdc_His_kin-like_C"/>
</dbReference>
<dbReference type="Gene3D" id="1.10.287.130">
    <property type="match status" value="1"/>
</dbReference>
<dbReference type="PANTHER" id="PTHR43711">
    <property type="entry name" value="TWO-COMPONENT HISTIDINE KINASE"/>
    <property type="match status" value="1"/>
</dbReference>
<accession>A0A1J5IKD3</accession>
<evidence type="ECO:0000259" key="8">
    <source>
        <dbReference type="PROSITE" id="PS50112"/>
    </source>
</evidence>
<evidence type="ECO:0000256" key="6">
    <source>
        <dbReference type="ARBA" id="ARBA00023012"/>
    </source>
</evidence>
<dbReference type="CDD" id="cd00075">
    <property type="entry name" value="HATPase"/>
    <property type="match status" value="1"/>
</dbReference>
<comment type="catalytic activity">
    <reaction evidence="1">
        <text>ATP + protein L-histidine = ADP + protein N-phospho-L-histidine.</text>
        <dbReference type="EC" id="2.7.13.3"/>
    </reaction>
</comment>
<dbReference type="InterPro" id="IPR003594">
    <property type="entry name" value="HATPase_dom"/>
</dbReference>
<dbReference type="InterPro" id="IPR036890">
    <property type="entry name" value="HATPase_C_sf"/>
</dbReference>
<dbReference type="Gene3D" id="3.40.50.300">
    <property type="entry name" value="P-loop containing nucleotide triphosphate hydrolases"/>
    <property type="match status" value="1"/>
</dbReference>
<evidence type="ECO:0000259" key="7">
    <source>
        <dbReference type="PROSITE" id="PS50109"/>
    </source>
</evidence>
<comment type="caution">
    <text evidence="10">The sequence shown here is derived from an EMBL/GenBank/DDBJ whole genome shotgun (WGS) entry which is preliminary data.</text>
</comment>
<dbReference type="GO" id="GO:0006355">
    <property type="term" value="P:regulation of DNA-templated transcription"/>
    <property type="evidence" value="ECO:0007669"/>
    <property type="project" value="InterPro"/>
</dbReference>
<dbReference type="Pfam" id="PF00512">
    <property type="entry name" value="HisKA"/>
    <property type="match status" value="1"/>
</dbReference>
<dbReference type="InterPro" id="IPR013767">
    <property type="entry name" value="PAS_fold"/>
</dbReference>
<dbReference type="Pfam" id="PF00005">
    <property type="entry name" value="ABC_tran"/>
    <property type="match status" value="1"/>
</dbReference>
<dbReference type="EMBL" id="MNZT01000051">
    <property type="protein sequence ID" value="OIP97589.1"/>
    <property type="molecule type" value="Genomic_DNA"/>
</dbReference>
<dbReference type="Proteomes" id="UP000183245">
    <property type="component" value="Unassembled WGS sequence"/>
</dbReference>
<name>A0A1J5IKD3_9BACT</name>
<dbReference type="InterPro" id="IPR003439">
    <property type="entry name" value="ABC_transporter-like_ATP-bd"/>
</dbReference>
<dbReference type="STRING" id="1817892.AUK40_02805"/>
<dbReference type="EC" id="2.7.13.3" evidence="2"/>
<feature type="domain" description="PAS" evidence="8">
    <location>
        <begin position="246"/>
        <end position="276"/>
    </location>
</feature>
<dbReference type="InterPro" id="IPR003661">
    <property type="entry name" value="HisK_dim/P_dom"/>
</dbReference>
<evidence type="ECO:0000259" key="9">
    <source>
        <dbReference type="PROSITE" id="PS50893"/>
    </source>
</evidence>
<reference evidence="10 11" key="1">
    <citation type="journal article" date="2016" name="Environ. Microbiol.">
        <title>Genomic resolution of a cold subsurface aquifer community provides metabolic insights for novel microbes adapted to high CO concentrations.</title>
        <authorList>
            <person name="Probst A.J."/>
            <person name="Castelle C.J."/>
            <person name="Singh A."/>
            <person name="Brown C.T."/>
            <person name="Anantharaman K."/>
            <person name="Sharon I."/>
            <person name="Hug L.A."/>
            <person name="Burstein D."/>
            <person name="Emerson J.B."/>
            <person name="Thomas B.C."/>
            <person name="Banfield J.F."/>
        </authorList>
    </citation>
    <scope>NUCLEOTIDE SEQUENCE [LARGE SCALE GENOMIC DNA]</scope>
    <source>
        <strain evidence="10">CG2_30_54_11</strain>
    </source>
</reference>
<dbReference type="PRINTS" id="PR00344">
    <property type="entry name" value="BCTRLSENSOR"/>
</dbReference>
<dbReference type="GO" id="GO:0016887">
    <property type="term" value="F:ATP hydrolysis activity"/>
    <property type="evidence" value="ECO:0007669"/>
    <property type="project" value="InterPro"/>
</dbReference>
<protein>
    <recommendedName>
        <fullName evidence="2">histidine kinase</fullName>
        <ecNumber evidence="2">2.7.13.3</ecNumber>
    </recommendedName>
</protein>
<keyword evidence="4" id="KW-0808">Transferase</keyword>
<dbReference type="SUPFAM" id="SSF55874">
    <property type="entry name" value="ATPase domain of HSP90 chaperone/DNA topoisomerase II/histidine kinase"/>
    <property type="match status" value="1"/>
</dbReference>
<dbReference type="GO" id="GO:0005524">
    <property type="term" value="F:ATP binding"/>
    <property type="evidence" value="ECO:0007669"/>
    <property type="project" value="InterPro"/>
</dbReference>
<dbReference type="SMART" id="SM00388">
    <property type="entry name" value="HisKA"/>
    <property type="match status" value="1"/>
</dbReference>
<dbReference type="PROSITE" id="PS50109">
    <property type="entry name" value="HIS_KIN"/>
    <property type="match status" value="1"/>
</dbReference>
<dbReference type="PANTHER" id="PTHR43711:SF1">
    <property type="entry name" value="HISTIDINE KINASE 1"/>
    <property type="match status" value="1"/>
</dbReference>
<dbReference type="InterPro" id="IPR000014">
    <property type="entry name" value="PAS"/>
</dbReference>
<dbReference type="SUPFAM" id="SSF55785">
    <property type="entry name" value="PYP-like sensor domain (PAS domain)"/>
    <property type="match status" value="1"/>
</dbReference>
<evidence type="ECO:0000256" key="5">
    <source>
        <dbReference type="ARBA" id="ARBA00022777"/>
    </source>
</evidence>
<organism evidence="10 11">
    <name type="scientific">Candidatus Wirthbacteria bacterium CG2_30_54_11</name>
    <dbReference type="NCBI Taxonomy" id="1817892"/>
    <lineage>
        <taxon>Bacteria</taxon>
        <taxon>Candidatus Wirthbacteria</taxon>
    </lineage>
</organism>
<dbReference type="NCBIfam" id="TIGR00229">
    <property type="entry name" value="sensory_box"/>
    <property type="match status" value="1"/>
</dbReference>
<dbReference type="Gene3D" id="3.30.450.20">
    <property type="entry name" value="PAS domain"/>
    <property type="match status" value="1"/>
</dbReference>
<dbReference type="InterPro" id="IPR050736">
    <property type="entry name" value="Sensor_HK_Regulatory"/>
</dbReference>
<proteinExistence type="predicted"/>